<organism evidence="12 13">
    <name type="scientific">Candidatus Wallbacteria bacterium HGW-Wallbacteria-1</name>
    <dbReference type="NCBI Taxonomy" id="2013854"/>
    <lineage>
        <taxon>Bacteria</taxon>
        <taxon>Candidatus Walliibacteriota</taxon>
    </lineage>
</organism>
<sequence>MTTIKSLGKASIPSPIKLSTIVGDSMVNYVPDEDRILFDDTIENFRRHLKDGTLPTSFEKAGPRELLFFEPKKVKSAIVTCGGLCPGINDVIRALVMQLYYRYGSVNIQGIRYGYQGFIPSFGHDFVELCPKFVEDIHEKGGSILASSRGEQDTGQVVDTLERFNISQLFCIGGDGTLRGAHEIAGEILARNLKISVIGIPKTIDNDISFIEKTFGFETAFSQAVTAIKSAHVEALGAPNGVGIVKLMGRHSGYIAASAALACREVNYVLVPEVPFDMHGPQGLLASVSDRLARRRHAVIVVAEGAGQNMLKAAEESKFDKSGNVVLKDIGIFLKNSISAHFKKKGDEINIKYIDPSYLIRSTPANPADSIYCGMLAQNAVHAAMAGKTDMVIGTWHDSFTHIPIETVISKRKVIDPESPLWLSVLEATGQPAVLVND</sequence>
<comment type="pathway">
    <text evidence="10">Carbohydrate degradation; glycolysis; D-glyceraldehyde 3-phosphate and glycerone phosphate from D-glucose: step 3/4.</text>
</comment>
<dbReference type="PIRSF" id="PIRSF000534">
    <property type="entry name" value="PPi_PFK_TP0108"/>
    <property type="match status" value="1"/>
</dbReference>
<feature type="binding site" evidence="10">
    <location>
        <begin position="149"/>
        <end position="150"/>
    </location>
    <ligand>
        <name>ATP</name>
        <dbReference type="ChEBI" id="CHEBI:30616"/>
    </ligand>
</feature>
<protein>
    <recommendedName>
        <fullName evidence="10">ATP-dependent 6-phosphofructokinase</fullName>
        <shortName evidence="10">ATP-PFK</shortName>
        <shortName evidence="10">Phosphofructokinase</shortName>
        <ecNumber evidence="10">2.7.1.11</ecNumber>
    </recommendedName>
    <alternativeName>
        <fullName evidence="10">Phosphohexokinase</fullName>
    </alternativeName>
</protein>
<reference evidence="12 13" key="1">
    <citation type="journal article" date="2017" name="ISME J.">
        <title>Potential for microbial H2 and metal transformations associated with novel bacteria and archaea in deep terrestrial subsurface sediments.</title>
        <authorList>
            <person name="Hernsdorf A.W."/>
            <person name="Amano Y."/>
            <person name="Miyakawa K."/>
            <person name="Ise K."/>
            <person name="Suzuki Y."/>
            <person name="Anantharaman K."/>
            <person name="Probst A."/>
            <person name="Burstein D."/>
            <person name="Thomas B.C."/>
            <person name="Banfield J.F."/>
        </authorList>
    </citation>
    <scope>NUCLEOTIDE SEQUENCE [LARGE SCALE GENOMIC DNA]</scope>
    <source>
        <strain evidence="12">HGW-Wallbacteria-1</strain>
    </source>
</reference>
<comment type="function">
    <text evidence="10">Catalyzes the phosphorylation of D-fructose 6-phosphate to fructose 1,6-bisphosphate by ATP, the first committing step of glycolysis.</text>
</comment>
<comment type="caution">
    <text evidence="12">The sequence shown here is derived from an EMBL/GenBank/DDBJ whole genome shotgun (WGS) entry which is preliminary data.</text>
</comment>
<keyword evidence="8 10" id="KW-0324">Glycolysis</keyword>
<keyword evidence="5 10" id="KW-0418">Kinase</keyword>
<feature type="binding site" evidence="10">
    <location>
        <position position="175"/>
    </location>
    <ligand>
        <name>Mg(2+)</name>
        <dbReference type="ChEBI" id="CHEBI:18420"/>
        <note>catalytic</note>
    </ligand>
</feature>
<evidence type="ECO:0000256" key="9">
    <source>
        <dbReference type="ARBA" id="ARBA00048070"/>
    </source>
</evidence>
<comment type="subunit">
    <text evidence="10">Homodimer.</text>
</comment>
<feature type="binding site" evidence="10">
    <location>
        <begin position="203"/>
        <end position="205"/>
    </location>
    <ligand>
        <name>substrate</name>
    </ligand>
</feature>
<dbReference type="InterPro" id="IPR035966">
    <property type="entry name" value="PKF_sf"/>
</dbReference>
<comment type="subcellular location">
    <subcellularLocation>
        <location evidence="10">Cytoplasm</location>
    </subcellularLocation>
</comment>
<dbReference type="FunFam" id="3.40.50.450:FF:000002">
    <property type="entry name" value="ATP-dependent 6-phosphofructokinase"/>
    <property type="match status" value="1"/>
</dbReference>
<gene>
    <name evidence="10" type="primary">pfkA</name>
    <name evidence="12" type="ORF">CVV64_15500</name>
</gene>
<keyword evidence="6 10" id="KW-0067">ATP-binding</keyword>
<comment type="catalytic activity">
    <reaction evidence="9 10">
        <text>beta-D-fructose 6-phosphate + ATP = beta-D-fructose 1,6-bisphosphate + ADP + H(+)</text>
        <dbReference type="Rhea" id="RHEA:16109"/>
        <dbReference type="ChEBI" id="CHEBI:15378"/>
        <dbReference type="ChEBI" id="CHEBI:30616"/>
        <dbReference type="ChEBI" id="CHEBI:32966"/>
        <dbReference type="ChEBI" id="CHEBI:57634"/>
        <dbReference type="ChEBI" id="CHEBI:456216"/>
        <dbReference type="EC" id="2.7.1.11"/>
    </reaction>
</comment>
<evidence type="ECO:0000256" key="7">
    <source>
        <dbReference type="ARBA" id="ARBA00022842"/>
    </source>
</evidence>
<feature type="binding site" evidence="10">
    <location>
        <begin position="358"/>
        <end position="361"/>
    </location>
    <ligand>
        <name>substrate</name>
    </ligand>
</feature>
<feature type="binding site" evidence="10">
    <location>
        <begin position="248"/>
        <end position="250"/>
    </location>
    <ligand>
        <name>substrate</name>
    </ligand>
</feature>
<evidence type="ECO:0000256" key="5">
    <source>
        <dbReference type="ARBA" id="ARBA00022777"/>
    </source>
</evidence>
<dbReference type="GO" id="GO:0006002">
    <property type="term" value="P:fructose 6-phosphate metabolic process"/>
    <property type="evidence" value="ECO:0007669"/>
    <property type="project" value="InterPro"/>
</dbReference>
<feature type="active site" description="Proton acceptor" evidence="10">
    <location>
        <position position="205"/>
    </location>
</feature>
<keyword evidence="4 10" id="KW-0547">Nucleotide-binding</keyword>
<proteinExistence type="inferred from homology"/>
<evidence type="ECO:0000256" key="10">
    <source>
        <dbReference type="HAMAP-Rule" id="MF_01981"/>
    </source>
</evidence>
<feature type="binding site" evidence="10">
    <location>
        <position position="83"/>
    </location>
    <ligand>
        <name>ATP</name>
        <dbReference type="ChEBI" id="CHEBI:30616"/>
    </ligand>
</feature>
<dbReference type="HAMAP" id="MF_01981">
    <property type="entry name" value="Phosphofructokinase_II_X"/>
    <property type="match status" value="1"/>
</dbReference>
<dbReference type="GO" id="GO:0005737">
    <property type="term" value="C:cytoplasm"/>
    <property type="evidence" value="ECO:0007669"/>
    <property type="project" value="UniProtKB-SubCell"/>
</dbReference>
<evidence type="ECO:0000313" key="13">
    <source>
        <dbReference type="Proteomes" id="UP000233256"/>
    </source>
</evidence>
<accession>A0A2N1PLK6</accession>
<dbReference type="EMBL" id="PGXC01000023">
    <property type="protein sequence ID" value="PKK89228.1"/>
    <property type="molecule type" value="Genomic_DNA"/>
</dbReference>
<dbReference type="InterPro" id="IPR022953">
    <property type="entry name" value="ATP_PFK"/>
</dbReference>
<evidence type="ECO:0000256" key="3">
    <source>
        <dbReference type="ARBA" id="ARBA00022723"/>
    </source>
</evidence>
<dbReference type="Proteomes" id="UP000233256">
    <property type="component" value="Unassembled WGS sequence"/>
</dbReference>
<dbReference type="PANTHER" id="PTHR45770">
    <property type="entry name" value="ATP-DEPENDENT 6-PHOSPHOFRUCTOKINASE 1"/>
    <property type="match status" value="1"/>
</dbReference>
<evidence type="ECO:0000259" key="11">
    <source>
        <dbReference type="Pfam" id="PF00365"/>
    </source>
</evidence>
<feature type="binding site" evidence="10">
    <location>
        <begin position="174"/>
        <end position="177"/>
    </location>
    <ligand>
        <name>ATP</name>
        <dbReference type="ChEBI" id="CHEBI:30616"/>
    </ligand>
</feature>
<dbReference type="GO" id="GO:0046872">
    <property type="term" value="F:metal ion binding"/>
    <property type="evidence" value="ECO:0007669"/>
    <property type="project" value="UniProtKB-KW"/>
</dbReference>
<dbReference type="Pfam" id="PF00365">
    <property type="entry name" value="PFK"/>
    <property type="match status" value="1"/>
</dbReference>
<keyword evidence="10" id="KW-0963">Cytoplasm</keyword>
<comment type="similarity">
    <text evidence="10">Belongs to the phosphofructokinase type A (PFKA) family. PPi-dependent PFK group II subfamily. Atypical ATP-dependent clade 'X' sub-subfamily.</text>
</comment>
<dbReference type="InterPro" id="IPR000023">
    <property type="entry name" value="Phosphofructokinase_dom"/>
</dbReference>
<dbReference type="UniPathway" id="UPA00109">
    <property type="reaction ID" value="UER00182"/>
</dbReference>
<dbReference type="Gene3D" id="3.40.50.450">
    <property type="match status" value="1"/>
</dbReference>
<evidence type="ECO:0000256" key="4">
    <source>
        <dbReference type="ARBA" id="ARBA00022741"/>
    </source>
</evidence>
<dbReference type="GO" id="GO:0003872">
    <property type="term" value="F:6-phosphofructokinase activity"/>
    <property type="evidence" value="ECO:0007669"/>
    <property type="project" value="UniProtKB-UniRule"/>
</dbReference>
<comment type="cofactor">
    <cofactor evidence="1 10">
        <name>Mg(2+)</name>
        <dbReference type="ChEBI" id="CHEBI:18420"/>
    </cofactor>
</comment>
<evidence type="ECO:0000256" key="2">
    <source>
        <dbReference type="ARBA" id="ARBA00022679"/>
    </source>
</evidence>
<name>A0A2N1PLK6_9BACT</name>
<keyword evidence="7 10" id="KW-0460">Magnesium</keyword>
<dbReference type="SUPFAM" id="SSF53784">
    <property type="entry name" value="Phosphofructokinase"/>
    <property type="match status" value="1"/>
</dbReference>
<dbReference type="InterPro" id="IPR012004">
    <property type="entry name" value="PyroP-dep_PFK_TP0108"/>
</dbReference>
<evidence type="ECO:0000256" key="1">
    <source>
        <dbReference type="ARBA" id="ARBA00001946"/>
    </source>
</evidence>
<keyword evidence="3 10" id="KW-0479">Metal-binding</keyword>
<dbReference type="EC" id="2.7.1.11" evidence="10"/>
<dbReference type="InterPro" id="IPR050929">
    <property type="entry name" value="PFKA"/>
</dbReference>
<dbReference type="NCBIfam" id="NF005301">
    <property type="entry name" value="PRK06830.1"/>
    <property type="match status" value="1"/>
</dbReference>
<keyword evidence="2 10" id="KW-0808">Transferase</keyword>
<feature type="site" description="Important for substrate specificity; cannot use PPi as phosphoryl donor" evidence="10">
    <location>
        <position position="176"/>
    </location>
</feature>
<feature type="binding site" evidence="10">
    <location>
        <position position="304"/>
    </location>
    <ligand>
        <name>substrate</name>
    </ligand>
</feature>
<dbReference type="AlphaFoldDB" id="A0A2N1PLK6"/>
<dbReference type="GO" id="GO:0005524">
    <property type="term" value="F:ATP binding"/>
    <property type="evidence" value="ECO:0007669"/>
    <property type="project" value="UniProtKB-KW"/>
</dbReference>
<feature type="domain" description="Phosphofructokinase" evidence="11">
    <location>
        <begin position="77"/>
        <end position="383"/>
    </location>
</feature>
<dbReference type="PRINTS" id="PR00476">
    <property type="entry name" value="PHFRCTKINASE"/>
</dbReference>
<evidence type="ECO:0000256" key="8">
    <source>
        <dbReference type="ARBA" id="ARBA00023152"/>
    </source>
</evidence>
<evidence type="ECO:0000313" key="12">
    <source>
        <dbReference type="EMBL" id="PKK89228.1"/>
    </source>
</evidence>
<evidence type="ECO:0000256" key="6">
    <source>
        <dbReference type="ARBA" id="ARBA00022840"/>
    </source>
</evidence>